<proteinExistence type="predicted"/>
<dbReference type="InterPro" id="IPR040619">
    <property type="entry name" value="Cas9_alpha-helical_lobe"/>
</dbReference>
<evidence type="ECO:0000256" key="6">
    <source>
        <dbReference type="ARBA" id="ARBA00022842"/>
    </source>
</evidence>
<sequence>MQKHLVGFCEFEADRKRAAAATLLAQDFRLWQNINNLKVTFGDGSERFLSDEERLTLGNKLTTSKKMSWDQVRKILDSPERSTFFNLERTYKSGLMGNQSAALLSNAVGKKIWKALGEREQEALITDLLTITDDDGLLKRLRRHWHLDEAVVSKLLKVRLPKGYMHLSSMEMRNIVPHLKRAATEDDQGLNYAEACKAAGYNHTNPQALRNDNAIPYPGTVARVKKRKGAVIEPNHADELLQPHVEIGELRNPMVERALYQVRRVVNAIIQRYGKPDIIRVEMARDLKANSRQREEMEKRNRSNEKFNNSARERLVEYGIAHPSRSDLIKYRLWEECEQVCPYTGQSINMDGLFGDNPQFDIEHIIPYSRCLDDSYMNKTLCARKENADKGNLTPAEYYSKNEVRYKEVLARAKNLPYPKFKRFALDAIKDLDEFVSQQLNETRYIARQAIAFLSQLGVKVEPVKGGTTALLRHAWGIGGLLNDSGVKTRLDHRHHAVDALTVALTTRSAVRALNTGYLREGRLRVEEQRQPMPKLREQSIEVLDRVVVSHKAQRKLKGSLHEETLYGFSDKRDEKGNKLVTIRKPLSMLKPKDLELIKDETLREYAKAHLANHGDMKSAFGQIPTTFTIPSKSGSRVPVNKVRLSYPLNVEAVGKGPRKRHVKTGSNHHMAIYRSTNTKGEEKWLGRVVTTLQGAQRKVNGEPLIDIEGAEGEQFHIALHINDMVELEHKGERIICYLQMMMQRGEVIFRPHTDATVKADRTFQISKRPETMRKSGLRLLQVDAIGKL</sequence>
<evidence type="ECO:0000256" key="9">
    <source>
        <dbReference type="ARBA" id="ARBA00023125"/>
    </source>
</evidence>
<evidence type="ECO:0000256" key="10">
    <source>
        <dbReference type="ARBA" id="ARBA00023211"/>
    </source>
</evidence>
<keyword evidence="5 12" id="KW-0378">Hydrolase</keyword>
<evidence type="ECO:0000256" key="7">
    <source>
        <dbReference type="ARBA" id="ARBA00022884"/>
    </source>
</evidence>
<evidence type="ECO:0000313" key="15">
    <source>
        <dbReference type="Proteomes" id="UP000191110"/>
    </source>
</evidence>
<dbReference type="GO" id="GO:0051607">
    <property type="term" value="P:defense response to virus"/>
    <property type="evidence" value="ECO:0007669"/>
    <property type="project" value="UniProtKB-KW"/>
</dbReference>
<keyword evidence="6" id="KW-0460">Magnesium</keyword>
<protein>
    <submittedName>
        <fullName evidence="14">Type II CRISPR RNA-guided endonuclease Cas9</fullName>
    </submittedName>
</protein>
<dbReference type="InterPro" id="IPR041383">
    <property type="entry name" value="RuvC_III"/>
</dbReference>
<keyword evidence="9 12" id="KW-0238">DNA-binding</keyword>
<dbReference type="InterPro" id="IPR033114">
    <property type="entry name" value="HNH_CAS9"/>
</dbReference>
<evidence type="ECO:0000256" key="2">
    <source>
        <dbReference type="ARBA" id="ARBA00022722"/>
    </source>
</evidence>
<keyword evidence="7" id="KW-0694">RNA-binding</keyword>
<dbReference type="GO" id="GO:0003723">
    <property type="term" value="F:RNA binding"/>
    <property type="evidence" value="ECO:0007669"/>
    <property type="project" value="UniProtKB-UniRule"/>
</dbReference>
<gene>
    <name evidence="14" type="ORF">BOW53_12865</name>
</gene>
<accession>A0A1T2L213</accession>
<evidence type="ECO:0000256" key="4">
    <source>
        <dbReference type="ARBA" id="ARBA00022759"/>
    </source>
</evidence>
<dbReference type="GO" id="GO:0003677">
    <property type="term" value="F:DNA binding"/>
    <property type="evidence" value="ECO:0007669"/>
    <property type="project" value="UniProtKB-UniRule"/>
</dbReference>
<dbReference type="EMBL" id="MPRL01000059">
    <property type="protein sequence ID" value="OOZ39137.1"/>
    <property type="molecule type" value="Genomic_DNA"/>
</dbReference>
<dbReference type="InterPro" id="IPR036397">
    <property type="entry name" value="RNaseH_sf"/>
</dbReference>
<comment type="caution">
    <text evidence="14">The sequence shown here is derived from an EMBL/GenBank/DDBJ whole genome shotgun (WGS) entry which is preliminary data.</text>
</comment>
<keyword evidence="4 12" id="KW-0255">Endonuclease</keyword>
<evidence type="ECO:0000256" key="11">
    <source>
        <dbReference type="ARBA" id="ARBA00046380"/>
    </source>
</evidence>
<dbReference type="Pfam" id="PF13395">
    <property type="entry name" value="HNH_4"/>
    <property type="match status" value="1"/>
</dbReference>
<evidence type="ECO:0000256" key="12">
    <source>
        <dbReference type="PROSITE-ProRule" id="PRU01085"/>
    </source>
</evidence>
<keyword evidence="8" id="KW-0051">Antiviral defense</keyword>
<name>A0A1T2L213_9GAMM</name>
<evidence type="ECO:0000256" key="3">
    <source>
        <dbReference type="ARBA" id="ARBA00022723"/>
    </source>
</evidence>
<dbReference type="Pfam" id="PF18470">
    <property type="entry name" value="Cas9_a"/>
    <property type="match status" value="1"/>
</dbReference>
<evidence type="ECO:0000256" key="5">
    <source>
        <dbReference type="ARBA" id="ARBA00022801"/>
    </source>
</evidence>
<evidence type="ECO:0000259" key="13">
    <source>
        <dbReference type="PROSITE" id="PS51749"/>
    </source>
</evidence>
<dbReference type="NCBIfam" id="TIGR01865">
    <property type="entry name" value="cas_Csn1"/>
    <property type="match status" value="1"/>
</dbReference>
<keyword evidence="3" id="KW-0479">Metal-binding</keyword>
<keyword evidence="2 12" id="KW-0540">Nuclease</keyword>
<comment type="subunit">
    <text evidence="11">Monomer. Binds crRNA and tracrRNA.</text>
</comment>
<keyword evidence="15" id="KW-1185">Reference proteome</keyword>
<evidence type="ECO:0000256" key="1">
    <source>
        <dbReference type="ARBA" id="ARBA00001946"/>
    </source>
</evidence>
<dbReference type="GO" id="GO:0046872">
    <property type="term" value="F:metal ion binding"/>
    <property type="evidence" value="ECO:0007669"/>
    <property type="project" value="UniProtKB-KW"/>
</dbReference>
<dbReference type="AlphaFoldDB" id="A0A1T2L213"/>
<dbReference type="GO" id="GO:0004519">
    <property type="term" value="F:endonuclease activity"/>
    <property type="evidence" value="ECO:0007669"/>
    <property type="project" value="UniProtKB-UniRule"/>
</dbReference>
<evidence type="ECO:0000313" key="14">
    <source>
        <dbReference type="EMBL" id="OOZ39137.1"/>
    </source>
</evidence>
<dbReference type="InterPro" id="IPR003615">
    <property type="entry name" value="HNH_nuc"/>
</dbReference>
<evidence type="ECO:0000256" key="8">
    <source>
        <dbReference type="ARBA" id="ARBA00023118"/>
    </source>
</evidence>
<reference evidence="14 15" key="1">
    <citation type="submission" date="2016-11" db="EMBL/GenBank/DDBJ databases">
        <title>Mixed transmission modes and dynamic genome evolution in an obligate animal-bacterial symbiosis.</title>
        <authorList>
            <person name="Russell S.L."/>
            <person name="Corbett-Detig R.B."/>
            <person name="Cavanaugh C.M."/>
        </authorList>
    </citation>
    <scope>NUCLEOTIDE SEQUENCE [LARGE SCALE GENOMIC DNA]</scope>
    <source>
        <strain evidence="14">Sveles-Q1</strain>
    </source>
</reference>
<dbReference type="Pfam" id="PF18541">
    <property type="entry name" value="RuvC_III"/>
    <property type="match status" value="1"/>
</dbReference>
<dbReference type="Proteomes" id="UP000191110">
    <property type="component" value="Unassembled WGS sequence"/>
</dbReference>
<keyword evidence="10" id="KW-0464">Manganese</keyword>
<dbReference type="InterPro" id="IPR028629">
    <property type="entry name" value="Cas9"/>
</dbReference>
<feature type="domain" description="HNH Cas9-type" evidence="13">
    <location>
        <begin position="290"/>
        <end position="440"/>
    </location>
</feature>
<comment type="cofactor">
    <cofactor evidence="1">
        <name>Mg(2+)</name>
        <dbReference type="ChEBI" id="CHEBI:18420"/>
    </cofactor>
</comment>
<dbReference type="GO" id="GO:0016787">
    <property type="term" value="F:hydrolase activity"/>
    <property type="evidence" value="ECO:0007669"/>
    <property type="project" value="UniProtKB-KW"/>
</dbReference>
<organism evidence="14 15">
    <name type="scientific">Solemya pervernicosa gill symbiont</name>
    <dbReference type="NCBI Taxonomy" id="642797"/>
    <lineage>
        <taxon>Bacteria</taxon>
        <taxon>Pseudomonadati</taxon>
        <taxon>Pseudomonadota</taxon>
        <taxon>Gammaproteobacteria</taxon>
        <taxon>sulfur-oxidizing symbionts</taxon>
    </lineage>
</organism>
<dbReference type="PROSITE" id="PS51749">
    <property type="entry name" value="HNH_CAS9"/>
    <property type="match status" value="1"/>
</dbReference>
<dbReference type="Gene3D" id="3.30.420.10">
    <property type="entry name" value="Ribonuclease H-like superfamily/Ribonuclease H"/>
    <property type="match status" value="2"/>
</dbReference>